<dbReference type="Proteomes" id="UP000054771">
    <property type="component" value="Unassembled WGS sequence"/>
</dbReference>
<dbReference type="InterPro" id="IPR053013">
    <property type="entry name" value="LAT"/>
</dbReference>
<keyword evidence="4" id="KW-1185">Reference proteome</keyword>
<dbReference type="InterPro" id="IPR016181">
    <property type="entry name" value="Acyl_CoA_acyltransferase"/>
</dbReference>
<dbReference type="OrthoDB" id="2020070at2759"/>
<dbReference type="PANTHER" id="PTHR34815">
    <property type="entry name" value="LYSINE ACETYLTRANSFERASE"/>
    <property type="match status" value="1"/>
</dbReference>
<evidence type="ECO:0000256" key="1">
    <source>
        <dbReference type="SAM" id="MobiDB-lite"/>
    </source>
</evidence>
<gene>
    <name evidence="3" type="ORF">ASPCAL05598</name>
</gene>
<dbReference type="AlphaFoldDB" id="A0A0U4Z4B0"/>
<protein>
    <recommendedName>
        <fullName evidence="2">LYC1 C-terminal domain-containing protein</fullName>
    </recommendedName>
</protein>
<dbReference type="PANTHER" id="PTHR34815:SF2">
    <property type="entry name" value="N-ACETYLTRANSFERASE DOMAIN-CONTAINING PROTEIN"/>
    <property type="match status" value="1"/>
</dbReference>
<dbReference type="EMBL" id="CDMC01000004">
    <property type="protein sequence ID" value="CEL04469.1"/>
    <property type="molecule type" value="Genomic_DNA"/>
</dbReference>
<dbReference type="OMA" id="ASVYCEP"/>
<feature type="domain" description="LYC1 C-terminal" evidence="2">
    <location>
        <begin position="193"/>
        <end position="390"/>
    </location>
</feature>
<proteinExistence type="predicted"/>
<evidence type="ECO:0000313" key="3">
    <source>
        <dbReference type="EMBL" id="CEL04469.1"/>
    </source>
</evidence>
<dbReference type="STRING" id="454130.A0A0U4Z4B0"/>
<name>A0A0U4Z4B0_ASPCI</name>
<dbReference type="Pfam" id="PF22998">
    <property type="entry name" value="GNAT_LYC1-like"/>
    <property type="match status" value="1"/>
</dbReference>
<accession>A0A0U4Z4B0</accession>
<feature type="compositionally biased region" description="Polar residues" evidence="1">
    <location>
        <begin position="1"/>
        <end position="32"/>
    </location>
</feature>
<dbReference type="InterPro" id="IPR055100">
    <property type="entry name" value="GNAT_LYC1-like"/>
</dbReference>
<reference evidence="4" key="1">
    <citation type="journal article" date="2016" name="Genome Announc.">
        <title>Draft genome sequences of fungus Aspergillus calidoustus.</title>
        <authorList>
            <person name="Horn F."/>
            <person name="Linde J."/>
            <person name="Mattern D.J."/>
            <person name="Walther G."/>
            <person name="Guthke R."/>
            <person name="Scherlach K."/>
            <person name="Martin K."/>
            <person name="Brakhage A.A."/>
            <person name="Petzke L."/>
            <person name="Valiante V."/>
        </authorList>
    </citation>
    <scope>NUCLEOTIDE SEQUENCE [LARGE SCALE GENOMIC DNA]</scope>
    <source>
        <strain evidence="4">SF006504</strain>
    </source>
</reference>
<organism evidence="3 4">
    <name type="scientific">Aspergillus calidoustus</name>
    <dbReference type="NCBI Taxonomy" id="454130"/>
    <lineage>
        <taxon>Eukaryota</taxon>
        <taxon>Fungi</taxon>
        <taxon>Dikarya</taxon>
        <taxon>Ascomycota</taxon>
        <taxon>Pezizomycotina</taxon>
        <taxon>Eurotiomycetes</taxon>
        <taxon>Eurotiomycetidae</taxon>
        <taxon>Eurotiales</taxon>
        <taxon>Aspergillaceae</taxon>
        <taxon>Aspergillus</taxon>
        <taxon>Aspergillus subgen. Nidulantes</taxon>
    </lineage>
</organism>
<sequence length="390" mass="43857">MASATFAVNPNSPSNKLGNSDDLPNSASSSLRLNHPTESETLRIWNQTSNDWRDALTAPQYLEEYAYLLTVPLARNNGITQWVLVDDNQPADKRTVLASCETFLKRALFSDPDGKCEEVIAHGIASVYCEPGLRKRGYASRLLKELSKTLPNWRIDAGKKCIASMLYSDIDPGFYQRLGWNPFPSYHLEFEPKVAPHGATPLYSEDLAALCEKDEAILRSLLSKPSTESQPRFAVIPDHDHLVWHHSKEEFGAQRLLGKIPLVKGAIAGPPGNRAWAIWTHRFYRHPDSDSSASNTLYILRFVMEDREPAAEDVRAILQAAQTEAAEWGLGKVKLWSPSKALEELIKKADISFQGRTRTQESIPCLQWYGEGDGFPKSLDWILNEKYAWC</sequence>
<evidence type="ECO:0000259" key="2">
    <source>
        <dbReference type="Pfam" id="PF22998"/>
    </source>
</evidence>
<dbReference type="Gene3D" id="3.40.630.30">
    <property type="match status" value="1"/>
</dbReference>
<dbReference type="SUPFAM" id="SSF55729">
    <property type="entry name" value="Acyl-CoA N-acyltransferases (Nat)"/>
    <property type="match status" value="1"/>
</dbReference>
<feature type="region of interest" description="Disordered" evidence="1">
    <location>
        <begin position="1"/>
        <end position="33"/>
    </location>
</feature>
<evidence type="ECO:0000313" key="4">
    <source>
        <dbReference type="Proteomes" id="UP000054771"/>
    </source>
</evidence>